<gene>
    <name evidence="2" type="ORF">JFN88_14255</name>
</gene>
<proteinExistence type="predicted"/>
<dbReference type="RefSeq" id="WP_199019970.1">
    <property type="nucleotide sequence ID" value="NZ_JAELUP010000072.1"/>
</dbReference>
<dbReference type="InterPro" id="IPR009875">
    <property type="entry name" value="PilZ_domain"/>
</dbReference>
<evidence type="ECO:0000259" key="1">
    <source>
        <dbReference type="Pfam" id="PF07238"/>
    </source>
</evidence>
<dbReference type="Pfam" id="PF07238">
    <property type="entry name" value="PilZ"/>
    <property type="match status" value="1"/>
</dbReference>
<dbReference type="AlphaFoldDB" id="A0A934MLP5"/>
<evidence type="ECO:0000313" key="3">
    <source>
        <dbReference type="Proteomes" id="UP000640274"/>
    </source>
</evidence>
<dbReference type="GO" id="GO:0035438">
    <property type="term" value="F:cyclic-di-GMP binding"/>
    <property type="evidence" value="ECO:0007669"/>
    <property type="project" value="InterPro"/>
</dbReference>
<organism evidence="2 3">
    <name type="scientific">Paenibacillus roseus</name>
    <dbReference type="NCBI Taxonomy" id="2798579"/>
    <lineage>
        <taxon>Bacteria</taxon>
        <taxon>Bacillati</taxon>
        <taxon>Bacillota</taxon>
        <taxon>Bacilli</taxon>
        <taxon>Bacillales</taxon>
        <taxon>Paenibacillaceae</taxon>
        <taxon>Paenibacillus</taxon>
    </lineage>
</organism>
<reference evidence="2" key="1">
    <citation type="submission" date="2020-12" db="EMBL/GenBank/DDBJ databases">
        <authorList>
            <person name="Huq M.A."/>
        </authorList>
    </citation>
    <scope>NUCLEOTIDE SEQUENCE</scope>
    <source>
        <strain evidence="2">MAHUQ-46</strain>
    </source>
</reference>
<keyword evidence="3" id="KW-1185">Reference proteome</keyword>
<dbReference type="EMBL" id="JAELUP010000072">
    <property type="protein sequence ID" value="MBJ6362425.1"/>
    <property type="molecule type" value="Genomic_DNA"/>
</dbReference>
<protein>
    <submittedName>
        <fullName evidence="2">PilZ domain-containing protein</fullName>
    </submittedName>
</protein>
<accession>A0A934MLP5</accession>
<evidence type="ECO:0000313" key="2">
    <source>
        <dbReference type="EMBL" id="MBJ6362425.1"/>
    </source>
</evidence>
<comment type="caution">
    <text evidence="2">The sequence shown here is derived from an EMBL/GenBank/DDBJ whole genome shotgun (WGS) entry which is preliminary data.</text>
</comment>
<dbReference type="Gene3D" id="2.40.10.220">
    <property type="entry name" value="predicted glycosyltransferase like domains"/>
    <property type="match status" value="1"/>
</dbReference>
<feature type="domain" description="PilZ" evidence="1">
    <location>
        <begin position="63"/>
        <end position="170"/>
    </location>
</feature>
<sequence length="183" mass="21329">MYDPIHDASQLPSVYSSNSLVGNLWEVLFLLEKKRKSVRHDQNDIFFIGILIIQGESVMLSERHESFRYEFSPPIECQFNISLEDGSDTESNFGVAEIHNISPHGLMFRSTLHIPKVWESIKVKIKFTLVNMEFLVVGRVRWKEMSTGSYLYGVHLENDDELQQKIIDHLKKFSRNKHNMSTK</sequence>
<name>A0A934MLP5_9BACL</name>
<dbReference type="Proteomes" id="UP000640274">
    <property type="component" value="Unassembled WGS sequence"/>
</dbReference>